<name>A0AAW1K2J6_POPJA</name>
<evidence type="ECO:0008006" key="3">
    <source>
        <dbReference type="Google" id="ProtNLM"/>
    </source>
</evidence>
<gene>
    <name evidence="1" type="ORF">QE152_g25186</name>
</gene>
<proteinExistence type="predicted"/>
<reference evidence="1 2" key="1">
    <citation type="journal article" date="2024" name="BMC Genomics">
        <title>De novo assembly and annotation of Popillia japonica's genome with initial clues to its potential as an invasive pest.</title>
        <authorList>
            <person name="Cucini C."/>
            <person name="Boschi S."/>
            <person name="Funari R."/>
            <person name="Cardaioli E."/>
            <person name="Iannotti N."/>
            <person name="Marturano G."/>
            <person name="Paoli F."/>
            <person name="Bruttini M."/>
            <person name="Carapelli A."/>
            <person name="Frati F."/>
            <person name="Nardi F."/>
        </authorList>
    </citation>
    <scope>NUCLEOTIDE SEQUENCE [LARGE SCALE GENOMIC DNA]</scope>
    <source>
        <strain evidence="1">DMR45628</strain>
    </source>
</reference>
<evidence type="ECO:0000313" key="1">
    <source>
        <dbReference type="EMBL" id="KAK9711971.1"/>
    </source>
</evidence>
<comment type="caution">
    <text evidence="1">The sequence shown here is derived from an EMBL/GenBank/DDBJ whole genome shotgun (WGS) entry which is preliminary data.</text>
</comment>
<protein>
    <recommendedName>
        <fullName evidence="3">HTH psq-type domain-containing protein</fullName>
    </recommendedName>
</protein>
<accession>A0AAW1K2J6</accession>
<organism evidence="1 2">
    <name type="scientific">Popillia japonica</name>
    <name type="common">Japanese beetle</name>
    <dbReference type="NCBI Taxonomy" id="7064"/>
    <lineage>
        <taxon>Eukaryota</taxon>
        <taxon>Metazoa</taxon>
        <taxon>Ecdysozoa</taxon>
        <taxon>Arthropoda</taxon>
        <taxon>Hexapoda</taxon>
        <taxon>Insecta</taxon>
        <taxon>Pterygota</taxon>
        <taxon>Neoptera</taxon>
        <taxon>Endopterygota</taxon>
        <taxon>Coleoptera</taxon>
        <taxon>Polyphaga</taxon>
        <taxon>Scarabaeiformia</taxon>
        <taxon>Scarabaeidae</taxon>
        <taxon>Rutelinae</taxon>
        <taxon>Popillia</taxon>
    </lineage>
</organism>
<dbReference type="EMBL" id="JASPKY010000270">
    <property type="protein sequence ID" value="KAK9711971.1"/>
    <property type="molecule type" value="Genomic_DNA"/>
</dbReference>
<dbReference type="Proteomes" id="UP001458880">
    <property type="component" value="Unassembled WGS sequence"/>
</dbReference>
<evidence type="ECO:0000313" key="2">
    <source>
        <dbReference type="Proteomes" id="UP001458880"/>
    </source>
</evidence>
<sequence length="194" mass="22302">MPRNPSRKTNVGAFSEEKMSRAVQAVLNGKSIRSVAKEKHLSFQTLARENEQGSTSSSQWEKYTICGKREAFKLPDISTPDNTYRTLAHEGNPPNIKEFVNPEDIRAYPKAEARKKVRQCRKKGKSIIATDIPEKKDIEEKQIVEDNNETEDEEWYSECTSNIFEPEIDPSNFEELERSLSKDDYVLIKFAPEN</sequence>
<dbReference type="AlphaFoldDB" id="A0AAW1K2J6"/>
<keyword evidence="2" id="KW-1185">Reference proteome</keyword>